<reference evidence="2" key="3">
    <citation type="submission" date="2025-09" db="UniProtKB">
        <authorList>
            <consortium name="Ensembl"/>
        </authorList>
    </citation>
    <scope>IDENTIFICATION</scope>
</reference>
<dbReference type="PANTHER" id="PTHR18950">
    <property type="entry name" value="PROGESTERONE-INDUCED BLOCKING FACTOR 1"/>
    <property type="match status" value="1"/>
</dbReference>
<dbReference type="AlphaFoldDB" id="A0AAZ3PW38"/>
<evidence type="ECO:0000313" key="2">
    <source>
        <dbReference type="Ensembl" id="ENSOTSP00005120455.1"/>
    </source>
</evidence>
<dbReference type="InterPro" id="IPR026205">
    <property type="entry name" value="PIBF1"/>
</dbReference>
<name>A0AAZ3PW38_ONCTS</name>
<dbReference type="Proteomes" id="UP000694402">
    <property type="component" value="Unassembled WGS sequence"/>
</dbReference>
<dbReference type="GeneTree" id="ENSGT00390000015293"/>
<accession>A0AAZ3PW38</accession>
<dbReference type="GO" id="GO:0005815">
    <property type="term" value="C:microtubule organizing center"/>
    <property type="evidence" value="ECO:0007669"/>
    <property type="project" value="TreeGrafter"/>
</dbReference>
<reference evidence="2" key="2">
    <citation type="submission" date="2025-08" db="UniProtKB">
        <authorList>
            <consortium name="Ensembl"/>
        </authorList>
    </citation>
    <scope>IDENTIFICATION</scope>
</reference>
<evidence type="ECO:0000313" key="3">
    <source>
        <dbReference type="Proteomes" id="UP000694402"/>
    </source>
</evidence>
<protein>
    <submittedName>
        <fullName evidence="2">Progesterone immunomodulatory binding factor 1</fullName>
    </submittedName>
</protein>
<sequence length="408" mass="45325">PVSLQVKYIELCVPRFRGVQTGTDSRVAELLNQVKLKSFETERSQMVQEETARNLGQCQMETEKHQKKLEVMTKELYRLQASSEKQITELQAQNAEQQARLQTYEELEKELDDVTMQAAEIDNEEEAERVLFSYGYGANVPTTAKRRLRQSVHLARRLLQLEKQNTLLRRDLERRNAHTGQISEELEAANHLLQQAQQPYSYLIDTVRQRDTQILSLRERITQLEEDTRYTHHCLLLSVSPSSLPFQSPLPVSPSSLPFQSPPFSLPFQSPPSSLPFQSPLPVSSFQSPLPVSSFQSPPFSLPPPVSPSSLLLSVSPSSLLLSVSPSSLLLSVSPSSLLLSVSSFQSPLQSPSSLPVSPSSLSFQSPFQSPLSVSSFQSPFQSPLPVSSLSVSTSSLLLPVSPSSLLL</sequence>
<organism evidence="2 3">
    <name type="scientific">Oncorhynchus tshawytscha</name>
    <name type="common">Chinook salmon</name>
    <name type="synonym">Salmo tshawytscha</name>
    <dbReference type="NCBI Taxonomy" id="74940"/>
    <lineage>
        <taxon>Eukaryota</taxon>
        <taxon>Metazoa</taxon>
        <taxon>Chordata</taxon>
        <taxon>Craniata</taxon>
        <taxon>Vertebrata</taxon>
        <taxon>Euteleostomi</taxon>
        <taxon>Actinopterygii</taxon>
        <taxon>Neopterygii</taxon>
        <taxon>Teleostei</taxon>
        <taxon>Protacanthopterygii</taxon>
        <taxon>Salmoniformes</taxon>
        <taxon>Salmonidae</taxon>
        <taxon>Salmoninae</taxon>
        <taxon>Oncorhynchus</taxon>
    </lineage>
</organism>
<proteinExistence type="predicted"/>
<reference evidence="3" key="1">
    <citation type="journal article" date="2018" name="PLoS ONE">
        <title>Chinook salmon (Oncorhynchus tshawytscha) genome and transcriptome.</title>
        <authorList>
            <person name="Christensen K.A."/>
            <person name="Leong J.S."/>
            <person name="Sakhrani D."/>
            <person name="Biagi C.A."/>
            <person name="Minkley D.R."/>
            <person name="Withler R.E."/>
            <person name="Rondeau E.B."/>
            <person name="Koop B.F."/>
            <person name="Devlin R.H."/>
        </authorList>
    </citation>
    <scope>NUCLEOTIDE SEQUENCE [LARGE SCALE GENOMIC DNA]</scope>
</reference>
<feature type="coiled-coil region" evidence="1">
    <location>
        <begin position="78"/>
        <end position="124"/>
    </location>
</feature>
<dbReference type="PANTHER" id="PTHR18950:SF0">
    <property type="entry name" value="PROGESTERONE IMMUNOMODULATORY BINDING FACTOR 1"/>
    <property type="match status" value="1"/>
</dbReference>
<keyword evidence="3" id="KW-1185">Reference proteome</keyword>
<dbReference type="Ensembl" id="ENSOTST00005115553.1">
    <property type="protein sequence ID" value="ENSOTSP00005120455.1"/>
    <property type="gene ID" value="ENSOTSG00005074246.1"/>
</dbReference>
<dbReference type="GO" id="GO:0060271">
    <property type="term" value="P:cilium assembly"/>
    <property type="evidence" value="ECO:0007669"/>
    <property type="project" value="TreeGrafter"/>
</dbReference>
<keyword evidence="1" id="KW-0175">Coiled coil</keyword>
<evidence type="ECO:0000256" key="1">
    <source>
        <dbReference type="SAM" id="Coils"/>
    </source>
</evidence>